<protein>
    <recommendedName>
        <fullName evidence="3">Beta-ketoacyl-[acyl-carrier-protein] synthase III C-terminal domain-containing protein</fullName>
    </recommendedName>
</protein>
<dbReference type="CDD" id="cd00827">
    <property type="entry name" value="init_cond_enzymes"/>
    <property type="match status" value="1"/>
</dbReference>
<reference evidence="5" key="1">
    <citation type="submission" date="2017-01" db="EMBL/GenBank/DDBJ databases">
        <authorList>
            <person name="Wolfgang W.J."/>
            <person name="Cole J."/>
            <person name="Wroblewski D."/>
            <person name="Mcginnis J."/>
            <person name="Musser K.A."/>
        </authorList>
    </citation>
    <scope>NUCLEOTIDE SEQUENCE [LARGE SCALE GENOMIC DNA]</scope>
    <source>
        <strain evidence="5">DSM 19151</strain>
    </source>
</reference>
<evidence type="ECO:0000256" key="2">
    <source>
        <dbReference type="ARBA" id="ARBA00023315"/>
    </source>
</evidence>
<dbReference type="PANTHER" id="PTHR34069">
    <property type="entry name" value="3-OXOACYL-[ACYL-CARRIER-PROTEIN] SYNTHASE 3"/>
    <property type="match status" value="1"/>
</dbReference>
<dbReference type="STRING" id="194197.BWD09_00440"/>
<gene>
    <name evidence="4" type="ORF">BWD09_00440</name>
</gene>
<dbReference type="GeneID" id="94580648"/>
<feature type="domain" description="Beta-ketoacyl-[acyl-carrier-protein] synthase III C-terminal" evidence="3">
    <location>
        <begin position="291"/>
        <end position="368"/>
    </location>
</feature>
<sequence length="389" mass="42493">MNPNHTLRNVYINRAAAFLPNAAVGNDEMEAVLGMAGGLPSRVRKMILRSNAIETRHYAIDPVTREATHSCAELAAEAVKQLFAQGTDPARVGSLACATSYPDQTMPGHGVMVHGLLPETGACEVVSAAGVCVAGMAAMKHAYHAVRTGEHAHAVAAASEAASAIMRGEVFQSETDYQKLADAKPEIGFEKDFLRWMLSDGAGAVHLSSRPNETGISLKIHWIELLSYAHEMPACMYAGAEISDGLFKGWKTFDSDYCRRHSLMAVKQDVKLLNENIIRYTVEKPLAQIAAKHSLKAEDIDWFLPHYSSGFFRDKLAAGLENIGFGIGQEKWFTNLASKGNTGSASIYIILEEFMRTFKLENGQKILCYIPESGRFSTCFMLLEAVEAV</sequence>
<proteinExistence type="predicted"/>
<comment type="caution">
    <text evidence="4">The sequence shown here is derived from an EMBL/GenBank/DDBJ whole genome shotgun (WGS) entry which is preliminary data.</text>
</comment>
<evidence type="ECO:0000313" key="4">
    <source>
        <dbReference type="EMBL" id="OSI18764.1"/>
    </source>
</evidence>
<dbReference type="AlphaFoldDB" id="A0A1X3DGD6"/>
<dbReference type="InterPro" id="IPR016039">
    <property type="entry name" value="Thiolase-like"/>
</dbReference>
<dbReference type="GO" id="GO:0044550">
    <property type="term" value="P:secondary metabolite biosynthetic process"/>
    <property type="evidence" value="ECO:0007669"/>
    <property type="project" value="TreeGrafter"/>
</dbReference>
<dbReference type="OrthoDB" id="2514738at2"/>
<dbReference type="EMBL" id="MTBO01000001">
    <property type="protein sequence ID" value="OSI18764.1"/>
    <property type="molecule type" value="Genomic_DNA"/>
</dbReference>
<dbReference type="PANTHER" id="PTHR34069:SF3">
    <property type="entry name" value="ACYL-COA:ACYL-COA ALKYLTRANSFERASE"/>
    <property type="match status" value="1"/>
</dbReference>
<dbReference type="SUPFAM" id="SSF53901">
    <property type="entry name" value="Thiolase-like"/>
    <property type="match status" value="1"/>
</dbReference>
<accession>A0A1X3DGD6</accession>
<keyword evidence="5" id="KW-1185">Reference proteome</keyword>
<dbReference type="Proteomes" id="UP000193118">
    <property type="component" value="Unassembled WGS sequence"/>
</dbReference>
<dbReference type="RefSeq" id="WP_085364774.1">
    <property type="nucleotide sequence ID" value="NZ_CAUJPZ010000025.1"/>
</dbReference>
<dbReference type="GO" id="GO:0016746">
    <property type="term" value="F:acyltransferase activity"/>
    <property type="evidence" value="ECO:0007669"/>
    <property type="project" value="UniProtKB-KW"/>
</dbReference>
<name>A0A1X3DGD6_9NEIS</name>
<dbReference type="Gene3D" id="3.40.47.10">
    <property type="match status" value="2"/>
</dbReference>
<keyword evidence="2" id="KW-0012">Acyltransferase</keyword>
<dbReference type="Pfam" id="PF08541">
    <property type="entry name" value="ACP_syn_III_C"/>
    <property type="match status" value="1"/>
</dbReference>
<keyword evidence="1" id="KW-0808">Transferase</keyword>
<evidence type="ECO:0000313" key="5">
    <source>
        <dbReference type="Proteomes" id="UP000193118"/>
    </source>
</evidence>
<dbReference type="NCBIfam" id="NF005293">
    <property type="entry name" value="PRK06816.1"/>
    <property type="match status" value="1"/>
</dbReference>
<dbReference type="InterPro" id="IPR013747">
    <property type="entry name" value="ACP_syn_III_C"/>
</dbReference>
<evidence type="ECO:0000256" key="1">
    <source>
        <dbReference type="ARBA" id="ARBA00022679"/>
    </source>
</evidence>
<evidence type="ECO:0000259" key="3">
    <source>
        <dbReference type="Pfam" id="PF08541"/>
    </source>
</evidence>
<organism evidence="4 5">
    <name type="scientific">Neisseria dentiae</name>
    <dbReference type="NCBI Taxonomy" id="194197"/>
    <lineage>
        <taxon>Bacteria</taxon>
        <taxon>Pseudomonadati</taxon>
        <taxon>Pseudomonadota</taxon>
        <taxon>Betaproteobacteria</taxon>
        <taxon>Neisseriales</taxon>
        <taxon>Neisseriaceae</taxon>
        <taxon>Neisseria</taxon>
    </lineage>
</organism>